<dbReference type="EMBL" id="SSOB01000026">
    <property type="protein sequence ID" value="THF76275.1"/>
    <property type="molecule type" value="Genomic_DNA"/>
</dbReference>
<sequence length="74" mass="8036">MTESLDGLDRSQVKLSETVSHVSAVSEEMLASTQEVSSVSNGQLALGEQLVQLSGRLEEVSRQLETSLARFTVR</sequence>
<evidence type="ECO:0000313" key="1">
    <source>
        <dbReference type="EMBL" id="THF76275.1"/>
    </source>
</evidence>
<proteinExistence type="predicted"/>
<evidence type="ECO:0008006" key="3">
    <source>
        <dbReference type="Google" id="ProtNLM"/>
    </source>
</evidence>
<name>A0A4V3WEG5_9BACL</name>
<comment type="caution">
    <text evidence="1">The sequence shown here is derived from an EMBL/GenBank/DDBJ whole genome shotgun (WGS) entry which is preliminary data.</text>
</comment>
<dbReference type="Proteomes" id="UP000310636">
    <property type="component" value="Unassembled WGS sequence"/>
</dbReference>
<dbReference type="RefSeq" id="WP_136371552.1">
    <property type="nucleotide sequence ID" value="NZ_SSOB01000026.1"/>
</dbReference>
<accession>A0A4V3WEG5</accession>
<dbReference type="AlphaFoldDB" id="A0A4V3WEG5"/>
<organism evidence="1 2">
    <name type="scientific">Cohnella fermenti</name>
    <dbReference type="NCBI Taxonomy" id="2565925"/>
    <lineage>
        <taxon>Bacteria</taxon>
        <taxon>Bacillati</taxon>
        <taxon>Bacillota</taxon>
        <taxon>Bacilli</taxon>
        <taxon>Bacillales</taxon>
        <taxon>Paenibacillaceae</taxon>
        <taxon>Cohnella</taxon>
    </lineage>
</organism>
<reference evidence="1 2" key="1">
    <citation type="submission" date="2019-04" db="EMBL/GenBank/DDBJ databases">
        <title>Cohnella sp. nov. isolated from preserved vegetables.</title>
        <authorList>
            <person name="Lin S.-Y."/>
            <person name="Hung M.-H."/>
            <person name="Young C.-C."/>
        </authorList>
    </citation>
    <scope>NUCLEOTIDE SEQUENCE [LARGE SCALE GENOMIC DNA]</scope>
    <source>
        <strain evidence="1 2">CC-MHH1044</strain>
    </source>
</reference>
<keyword evidence="2" id="KW-1185">Reference proteome</keyword>
<evidence type="ECO:0000313" key="2">
    <source>
        <dbReference type="Proteomes" id="UP000310636"/>
    </source>
</evidence>
<protein>
    <recommendedName>
        <fullName evidence="3">Methyl-accepting chemotaxis protein</fullName>
    </recommendedName>
</protein>
<gene>
    <name evidence="1" type="ORF">E6C55_19815</name>
</gene>